<evidence type="ECO:0000256" key="2">
    <source>
        <dbReference type="ARBA" id="ARBA00023136"/>
    </source>
</evidence>
<accession>A0A917FQV0</accession>
<comment type="subcellular location">
    <subcellularLocation>
        <location evidence="1">Membrane</location>
    </subcellularLocation>
</comment>
<organism evidence="5 6">
    <name type="scientific">Rhodococcoides trifolii</name>
    <dbReference type="NCBI Taxonomy" id="908250"/>
    <lineage>
        <taxon>Bacteria</taxon>
        <taxon>Bacillati</taxon>
        <taxon>Actinomycetota</taxon>
        <taxon>Actinomycetes</taxon>
        <taxon>Mycobacteriales</taxon>
        <taxon>Nocardiaceae</taxon>
        <taxon>Rhodococcoides</taxon>
    </lineage>
</organism>
<feature type="region of interest" description="Disordered" evidence="3">
    <location>
        <begin position="1"/>
        <end position="124"/>
    </location>
</feature>
<keyword evidence="6" id="KW-1185">Reference proteome</keyword>
<reference evidence="5" key="2">
    <citation type="submission" date="2020-09" db="EMBL/GenBank/DDBJ databases">
        <authorList>
            <person name="Sun Q."/>
            <person name="Sedlacek I."/>
        </authorList>
    </citation>
    <scope>NUCLEOTIDE SEQUENCE</scope>
    <source>
        <strain evidence="5">CCM 7905</strain>
    </source>
</reference>
<dbReference type="PANTHER" id="PTHR37042:SF4">
    <property type="entry name" value="OUTER MEMBRANE PROTEIN RV1973"/>
    <property type="match status" value="1"/>
</dbReference>
<keyword evidence="2 4" id="KW-0472">Membrane</keyword>
<sequence length="289" mass="30468">MPPPRRQNPTGPSRRPRVAGRTGVPAGEKPVAPESQAPEEKASASVDLGKQAPAKATTLNDYAGKPAQPAKLGSIAAEPASTAQEAESIEESTGTKKKKATAPYRLSKPKTDQSDYPQVAPDRPHSRKMARVTIAAAVLALLFAIVAVVAGLKPGTTEVTNQAWIDDAATNEVSAAATTALQTVFSYKVDTIDQDQDAARAVLDGDRLNEYNESAEQTKQGVLQTKTTSVAVVTDIGVSVLQDDNAQIVASMDISANQDGVDQGTVQTPVVVTMTRVDGKWLISQIDNR</sequence>
<dbReference type="EMBL" id="BMCU01000001">
    <property type="protein sequence ID" value="GGF96609.1"/>
    <property type="molecule type" value="Genomic_DNA"/>
</dbReference>
<evidence type="ECO:0000313" key="5">
    <source>
        <dbReference type="EMBL" id="GGF96609.1"/>
    </source>
</evidence>
<protein>
    <recommendedName>
        <fullName evidence="7">Mce-associated membrane protein</fullName>
    </recommendedName>
</protein>
<evidence type="ECO:0000256" key="3">
    <source>
        <dbReference type="SAM" id="MobiDB-lite"/>
    </source>
</evidence>
<evidence type="ECO:0000256" key="1">
    <source>
        <dbReference type="ARBA" id="ARBA00004370"/>
    </source>
</evidence>
<evidence type="ECO:0008006" key="7">
    <source>
        <dbReference type="Google" id="ProtNLM"/>
    </source>
</evidence>
<dbReference type="GO" id="GO:0016020">
    <property type="term" value="C:membrane"/>
    <property type="evidence" value="ECO:0007669"/>
    <property type="project" value="UniProtKB-SubCell"/>
</dbReference>
<proteinExistence type="predicted"/>
<gene>
    <name evidence="5" type="ORF">GCM10007304_08230</name>
</gene>
<comment type="caution">
    <text evidence="5">The sequence shown here is derived from an EMBL/GenBank/DDBJ whole genome shotgun (WGS) entry which is preliminary data.</text>
</comment>
<evidence type="ECO:0000313" key="6">
    <source>
        <dbReference type="Proteomes" id="UP000654257"/>
    </source>
</evidence>
<evidence type="ECO:0000256" key="4">
    <source>
        <dbReference type="SAM" id="Phobius"/>
    </source>
</evidence>
<dbReference type="AlphaFoldDB" id="A0A917FQV0"/>
<feature type="transmembrane region" description="Helical" evidence="4">
    <location>
        <begin position="132"/>
        <end position="152"/>
    </location>
</feature>
<keyword evidence="4" id="KW-0812">Transmembrane</keyword>
<dbReference type="RefSeq" id="WP_188543384.1">
    <property type="nucleotide sequence ID" value="NZ_BMCU01000001.1"/>
</dbReference>
<dbReference type="Proteomes" id="UP000654257">
    <property type="component" value="Unassembled WGS sequence"/>
</dbReference>
<name>A0A917FQV0_9NOCA</name>
<dbReference type="PANTHER" id="PTHR37042">
    <property type="entry name" value="OUTER MEMBRANE PROTEIN RV1973"/>
    <property type="match status" value="1"/>
</dbReference>
<reference evidence="5" key="1">
    <citation type="journal article" date="2014" name="Int. J. Syst. Evol. Microbiol.">
        <title>Complete genome sequence of Corynebacterium casei LMG S-19264T (=DSM 44701T), isolated from a smear-ripened cheese.</title>
        <authorList>
            <consortium name="US DOE Joint Genome Institute (JGI-PGF)"/>
            <person name="Walter F."/>
            <person name="Albersmeier A."/>
            <person name="Kalinowski J."/>
            <person name="Ruckert C."/>
        </authorList>
    </citation>
    <scope>NUCLEOTIDE SEQUENCE</scope>
    <source>
        <strain evidence="5">CCM 7905</strain>
    </source>
</reference>
<keyword evidence="4" id="KW-1133">Transmembrane helix</keyword>